<dbReference type="SUPFAM" id="SSF55797">
    <property type="entry name" value="PR-1-like"/>
    <property type="match status" value="1"/>
</dbReference>
<proteinExistence type="predicted"/>
<protein>
    <submittedName>
        <fullName evidence="5">SCP domain-containing protein</fullName>
    </submittedName>
</protein>
<feature type="domain" description="SCP" evidence="3">
    <location>
        <begin position="94"/>
        <end position="200"/>
    </location>
</feature>
<organism evidence="4 5">
    <name type="scientific">Parastrongyloides trichosuri</name>
    <name type="common">Possum-specific nematode worm</name>
    <dbReference type="NCBI Taxonomy" id="131310"/>
    <lineage>
        <taxon>Eukaryota</taxon>
        <taxon>Metazoa</taxon>
        <taxon>Ecdysozoa</taxon>
        <taxon>Nematoda</taxon>
        <taxon>Chromadorea</taxon>
        <taxon>Rhabditida</taxon>
        <taxon>Tylenchina</taxon>
        <taxon>Panagrolaimomorpha</taxon>
        <taxon>Strongyloidoidea</taxon>
        <taxon>Strongyloididae</taxon>
        <taxon>Parastrongyloides</taxon>
    </lineage>
</organism>
<feature type="chain" id="PRO_5005891840" evidence="2">
    <location>
        <begin position="26"/>
        <end position="226"/>
    </location>
</feature>
<keyword evidence="2" id="KW-0732">Signal</keyword>
<dbReference type="Proteomes" id="UP000038045">
    <property type="component" value="Unplaced"/>
</dbReference>
<feature type="signal peptide" evidence="2">
    <location>
        <begin position="1"/>
        <end position="25"/>
    </location>
</feature>
<dbReference type="Gene3D" id="3.40.33.10">
    <property type="entry name" value="CAP"/>
    <property type="match status" value="1"/>
</dbReference>
<dbReference type="Pfam" id="PF00188">
    <property type="entry name" value="CAP"/>
    <property type="match status" value="1"/>
</dbReference>
<dbReference type="InterPro" id="IPR014044">
    <property type="entry name" value="CAP_dom"/>
</dbReference>
<dbReference type="WBParaSite" id="PTRK_0000710700.1">
    <property type="protein sequence ID" value="PTRK_0000710700.1"/>
    <property type="gene ID" value="PTRK_0000710700"/>
</dbReference>
<evidence type="ECO:0000313" key="5">
    <source>
        <dbReference type="WBParaSite" id="PTRK_0000710700.1"/>
    </source>
</evidence>
<feature type="region of interest" description="Disordered" evidence="1">
    <location>
        <begin position="37"/>
        <end position="73"/>
    </location>
</feature>
<evidence type="ECO:0000256" key="1">
    <source>
        <dbReference type="SAM" id="MobiDB-lite"/>
    </source>
</evidence>
<reference evidence="5" key="1">
    <citation type="submission" date="2017-02" db="UniProtKB">
        <authorList>
            <consortium name="WormBaseParasite"/>
        </authorList>
    </citation>
    <scope>IDENTIFICATION</scope>
</reference>
<accession>A0A0N4ZGW1</accession>
<keyword evidence="4" id="KW-1185">Reference proteome</keyword>
<evidence type="ECO:0000259" key="3">
    <source>
        <dbReference type="Pfam" id="PF00188"/>
    </source>
</evidence>
<evidence type="ECO:0000256" key="2">
    <source>
        <dbReference type="SAM" id="SignalP"/>
    </source>
</evidence>
<sequence length="226" mass="26056">MMFNSKILFVQYILIVLIIVHLSLSISNFESKQDALTRKTSTKPSIKPKPSVKPKPGLKKNPKITTKKTTNKPLTKPKPIANNYLITIIKMIKEINKYRKLHQVESLVVNDTLSKKVEEIIEPCEINTTEKFFDLKNMEISLGAIDKKEKSANIVRLWYDTKHFYDFNDKTLTRENIFFAGLVYKNAKQIGCGATEGKTHICVICLISTSKDIRNDYKDNIFKRKE</sequence>
<feature type="compositionally biased region" description="Low complexity" evidence="1">
    <location>
        <begin position="38"/>
        <end position="49"/>
    </location>
</feature>
<evidence type="ECO:0000313" key="4">
    <source>
        <dbReference type="Proteomes" id="UP000038045"/>
    </source>
</evidence>
<dbReference type="AlphaFoldDB" id="A0A0N4ZGW1"/>
<name>A0A0N4ZGW1_PARTI</name>
<feature type="compositionally biased region" description="Basic residues" evidence="1">
    <location>
        <begin position="50"/>
        <end position="70"/>
    </location>
</feature>
<dbReference type="InterPro" id="IPR035940">
    <property type="entry name" value="CAP_sf"/>
</dbReference>